<dbReference type="EMBL" id="SOBW01000007">
    <property type="protein sequence ID" value="TDU43304.1"/>
    <property type="molecule type" value="Genomic_DNA"/>
</dbReference>
<dbReference type="InterPro" id="IPR020471">
    <property type="entry name" value="AKR"/>
</dbReference>
<evidence type="ECO:0000259" key="1">
    <source>
        <dbReference type="Pfam" id="PF00248"/>
    </source>
</evidence>
<dbReference type="InterPro" id="IPR050523">
    <property type="entry name" value="AKR_Detox_Biosynth"/>
</dbReference>
<dbReference type="PANTHER" id="PTHR43364:SF1">
    <property type="entry name" value="OXIDOREDUCTASE YDHF"/>
    <property type="match status" value="1"/>
</dbReference>
<dbReference type="GO" id="GO:0016491">
    <property type="term" value="F:oxidoreductase activity"/>
    <property type="evidence" value="ECO:0007669"/>
    <property type="project" value="InterPro"/>
</dbReference>
<dbReference type="OrthoDB" id="9773828at2"/>
<comment type="caution">
    <text evidence="2">The sequence shown here is derived from an EMBL/GenBank/DDBJ whole genome shotgun (WGS) entry which is preliminary data.</text>
</comment>
<dbReference type="CDD" id="cd19092">
    <property type="entry name" value="AKR_BsYcsN_EcYdhF-like"/>
    <property type="match status" value="1"/>
</dbReference>
<keyword evidence="3" id="KW-1185">Reference proteome</keyword>
<dbReference type="Proteomes" id="UP000294689">
    <property type="component" value="Unassembled WGS sequence"/>
</dbReference>
<dbReference type="SUPFAM" id="SSF51430">
    <property type="entry name" value="NAD(P)-linked oxidoreductase"/>
    <property type="match status" value="1"/>
</dbReference>
<organism evidence="2 3">
    <name type="scientific">Gelidibacter sediminis</name>
    <dbReference type="NCBI Taxonomy" id="1608710"/>
    <lineage>
        <taxon>Bacteria</taxon>
        <taxon>Pseudomonadati</taxon>
        <taxon>Bacteroidota</taxon>
        <taxon>Flavobacteriia</taxon>
        <taxon>Flavobacteriales</taxon>
        <taxon>Flavobacteriaceae</taxon>
        <taxon>Gelidibacter</taxon>
    </lineage>
</organism>
<dbReference type="AlphaFoldDB" id="A0A4R7Q6V0"/>
<dbReference type="PRINTS" id="PR00069">
    <property type="entry name" value="ALDKETRDTASE"/>
</dbReference>
<evidence type="ECO:0000313" key="3">
    <source>
        <dbReference type="Proteomes" id="UP000294689"/>
    </source>
</evidence>
<dbReference type="InterPro" id="IPR023210">
    <property type="entry name" value="NADP_OxRdtase_dom"/>
</dbReference>
<proteinExistence type="predicted"/>
<gene>
    <name evidence="2" type="ORF">BXY82_0714</name>
</gene>
<feature type="domain" description="NADP-dependent oxidoreductase" evidence="1">
    <location>
        <begin position="13"/>
        <end position="282"/>
    </location>
</feature>
<reference evidence="2 3" key="1">
    <citation type="submission" date="2019-03" db="EMBL/GenBank/DDBJ databases">
        <title>Genomic Encyclopedia of Archaeal and Bacterial Type Strains, Phase II (KMG-II): from individual species to whole genera.</title>
        <authorList>
            <person name="Goeker M."/>
        </authorList>
    </citation>
    <scope>NUCLEOTIDE SEQUENCE [LARGE SCALE GENOMIC DNA]</scope>
    <source>
        <strain evidence="2 3">DSM 28135</strain>
    </source>
</reference>
<dbReference type="Gene3D" id="3.20.20.100">
    <property type="entry name" value="NADP-dependent oxidoreductase domain"/>
    <property type="match status" value="1"/>
</dbReference>
<dbReference type="InterPro" id="IPR036812">
    <property type="entry name" value="NAD(P)_OxRdtase_dom_sf"/>
</dbReference>
<protein>
    <submittedName>
        <fullName evidence="2">Putative oxidoreductase</fullName>
    </submittedName>
</protein>
<accession>A0A4R7Q6V0</accession>
<evidence type="ECO:0000313" key="2">
    <source>
        <dbReference type="EMBL" id="TDU43304.1"/>
    </source>
</evidence>
<sequence>MNRSKTKRVKYSRIIAGTMTWGAWGKKLSTATMADLMQFCVAQGVTTFDHADIYGGYTTEAEFGTAFAQSGLNREAVQLISKCGIQHLSGGRNNKIGHYSYDKDYIICSVETSLKNLQTEYLDLLLLHRPSPLMHPEEISEAIQTLKQQGKIKNFGVSNFTPSQVALISKNVPIEVNQIEFSLTEYSAMFDGRLDHLLLKEINPMAWSPLGNVFKEDTEQTRRIKKLLGELSNKYNATADALLLAWILKHPSKIHPVVGTTTKDRLVRAVEATAIDLEVEDWFLMLVASQGRPMP</sequence>
<dbReference type="Pfam" id="PF00248">
    <property type="entry name" value="Aldo_ket_red"/>
    <property type="match status" value="1"/>
</dbReference>
<dbReference type="GO" id="GO:0005829">
    <property type="term" value="C:cytosol"/>
    <property type="evidence" value="ECO:0007669"/>
    <property type="project" value="TreeGrafter"/>
</dbReference>
<name>A0A4R7Q6V0_9FLAO</name>
<dbReference type="PANTHER" id="PTHR43364">
    <property type="entry name" value="NADH-SPECIFIC METHYLGLYOXAL REDUCTASE-RELATED"/>
    <property type="match status" value="1"/>
</dbReference>